<evidence type="ECO:0000313" key="2">
    <source>
        <dbReference type="Proteomes" id="UP000005481"/>
    </source>
</evidence>
<protein>
    <submittedName>
        <fullName evidence="1">Putative diaminopimelate epimerase</fullName>
    </submittedName>
</protein>
<name>G9YIR4_9FIRM</name>
<dbReference type="Pfam" id="PF26317">
    <property type="entry name" value="CntK_N"/>
    <property type="match status" value="1"/>
</dbReference>
<proteinExistence type="predicted"/>
<dbReference type="AlphaFoldDB" id="G9YIR4"/>
<dbReference type="PATRIC" id="fig|861450.3.peg.1436"/>
<sequence length="318" mass="33911">MLSQFLRGFFAGSGITARNVIYCYVTYGEYNAVRAVSLGYRCTGGDFLNISYVKADPGGNTTILVLDAVPASRRAAVAGAILTCPDLAAEQVGYIRFPAGAENGVRIDMMGGEFCGNAARSAAAYALSLSGREKGRYDVSCSGYEGLLTTVVERTGNRTYKVCIDMPLPKSITALRIPVDGKPERFFRVDLPGITHFVRILDGSGETDKEAYWRAVKEYTANGRFDAFGLILFNRETRFMIPAVYVSGTDTLYWENSCASGTAALAAVLACAAGTGTALRVNQPGGALLAAARLKGGRPAALRLSGTLTLSEKGQREI</sequence>
<dbReference type="InterPro" id="IPR058944">
    <property type="entry name" value="CntK-like"/>
</dbReference>
<reference evidence="1 2" key="1">
    <citation type="submission" date="2011-08" db="EMBL/GenBank/DDBJ databases">
        <authorList>
            <person name="Weinstock G."/>
            <person name="Sodergren E."/>
            <person name="Clifton S."/>
            <person name="Fulton L."/>
            <person name="Fulton B."/>
            <person name="Courtney L."/>
            <person name="Fronick C."/>
            <person name="Harrison M."/>
            <person name="Strong C."/>
            <person name="Farmer C."/>
            <person name="Delahaunty K."/>
            <person name="Markovic C."/>
            <person name="Hall O."/>
            <person name="Minx P."/>
            <person name="Tomlinson C."/>
            <person name="Mitreva M."/>
            <person name="Hou S."/>
            <person name="Chen J."/>
            <person name="Wollam A."/>
            <person name="Pepin K.H."/>
            <person name="Johnson M."/>
            <person name="Bhonagiri V."/>
            <person name="Zhang X."/>
            <person name="Suruliraj S."/>
            <person name="Warren W."/>
            <person name="Chinwalla A."/>
            <person name="Mardis E.R."/>
            <person name="Wilson R.K."/>
        </authorList>
    </citation>
    <scope>NUCLEOTIDE SEQUENCE [LARGE SCALE GENOMIC DNA]</scope>
    <source>
        <strain evidence="1 2">F0357</strain>
    </source>
</reference>
<gene>
    <name evidence="1" type="ORF">HMPREF0080_01558</name>
</gene>
<dbReference type="eggNOG" id="COG0253">
    <property type="taxonomic scope" value="Bacteria"/>
</dbReference>
<dbReference type="HOGENOM" id="CLU_087271_0_0_9"/>
<accession>G9YIR4</accession>
<organism evidence="1 2">
    <name type="scientific">Anaeroglobus geminatus F0357</name>
    <dbReference type="NCBI Taxonomy" id="861450"/>
    <lineage>
        <taxon>Bacteria</taxon>
        <taxon>Bacillati</taxon>
        <taxon>Bacillota</taxon>
        <taxon>Negativicutes</taxon>
        <taxon>Veillonellales</taxon>
        <taxon>Veillonellaceae</taxon>
        <taxon>Anaeroglobus</taxon>
    </lineage>
</organism>
<dbReference type="SUPFAM" id="SSF54506">
    <property type="entry name" value="Diaminopimelate epimerase-like"/>
    <property type="match status" value="1"/>
</dbReference>
<dbReference type="EMBL" id="AGCJ01000069">
    <property type="protein sequence ID" value="EHM39363.1"/>
    <property type="molecule type" value="Genomic_DNA"/>
</dbReference>
<dbReference type="Proteomes" id="UP000005481">
    <property type="component" value="Unassembled WGS sequence"/>
</dbReference>
<comment type="caution">
    <text evidence="1">The sequence shown here is derived from an EMBL/GenBank/DDBJ whole genome shotgun (WGS) entry which is preliminary data.</text>
</comment>
<dbReference type="STRING" id="861450.HMPREF0080_01558"/>
<evidence type="ECO:0000313" key="1">
    <source>
        <dbReference type="EMBL" id="EHM39363.1"/>
    </source>
</evidence>
<keyword evidence="2" id="KW-1185">Reference proteome</keyword>